<dbReference type="Pfam" id="PF03101">
    <property type="entry name" value="FAR1"/>
    <property type="match status" value="1"/>
</dbReference>
<sequence>MFESCESTIPLEAHESISSLELESNKGDKHAKLEIDTNKNKVPELGQVFASEEEAYEFYNAYGRKEGFSIRKDKIERRRNGKVYLRHFACSKGGHRKNDRRRVNVKKRRAETRTGCMARLVIRLNDDDTWVVKVFIADHNHPVVSPPRAHLLRSQRRLRTSHVARIIDFEDVGVPPADGIELMAKEVGRKENLDITELDYRNFLRAMKTMKKNQVGKGEAQRVMDYFKRMQLENPSFFYAVQFLKMKPSLPEVLFRYEKVLTSGRAKELEADFDSSQTSPALYINAPMLKQVAKEYTREVFEKFQKEFQKFILYNVENCGVDGSIQKYKVTKIEGDEECLVTLDVSNNEVLCSCKKFEFVGIQCKHVMKVLNYNNIHAFPSKYILKRWTKDARVGAVKNIVGNSVQGKPNTSMRLRYGNICRMAVNLATRGAVSEEAHLVAINGLEKALEDVEAILKKTQTASHNNSIRKMNDGQSPMDVTLTLAQGNERDRPTDSRMKSCLESGRGRKRSEINLHGNSGINTDQITRQEYDDTHAFQEPYHASGLQQPSFLPYLGSFQVPFQCLGISIPSIAPLGGTSTAHVELIQPTNSLGGHLPPASIG</sequence>
<keyword evidence="6" id="KW-0539">Nucleus</keyword>
<reference evidence="9 10" key="1">
    <citation type="submission" date="2020-04" db="EMBL/GenBank/DDBJ databases">
        <title>Plant Genome Project.</title>
        <authorList>
            <person name="Zhang R.-G."/>
        </authorList>
    </citation>
    <scope>NUCLEOTIDE SEQUENCE [LARGE SCALE GENOMIC DNA]</scope>
    <source>
        <strain evidence="9">YNK0</strain>
        <tissue evidence="9">Leaf</tissue>
    </source>
</reference>
<comment type="caution">
    <text evidence="9">The sequence shown here is derived from an EMBL/GenBank/DDBJ whole genome shotgun (WGS) entry which is preliminary data.</text>
</comment>
<protein>
    <recommendedName>
        <fullName evidence="6">Protein FAR1-RELATED SEQUENCE</fullName>
    </recommendedName>
</protein>
<comment type="subcellular location">
    <subcellularLocation>
        <location evidence="6">Nucleus</location>
    </subcellularLocation>
</comment>
<evidence type="ECO:0000256" key="2">
    <source>
        <dbReference type="ARBA" id="ARBA00022723"/>
    </source>
</evidence>
<dbReference type="InterPro" id="IPR006564">
    <property type="entry name" value="Znf_PMZ"/>
</dbReference>
<dbReference type="GO" id="GO:0008270">
    <property type="term" value="F:zinc ion binding"/>
    <property type="evidence" value="ECO:0007669"/>
    <property type="project" value="UniProtKB-UniRule"/>
</dbReference>
<dbReference type="PROSITE" id="PS50966">
    <property type="entry name" value="ZF_SWIM"/>
    <property type="match status" value="1"/>
</dbReference>
<dbReference type="EMBL" id="JABCRI010000001">
    <property type="protein sequence ID" value="KAF8413901.1"/>
    <property type="molecule type" value="Genomic_DNA"/>
</dbReference>
<evidence type="ECO:0000256" key="6">
    <source>
        <dbReference type="RuleBase" id="RU367018"/>
    </source>
</evidence>
<dbReference type="OMA" id="HNERRTA"/>
<evidence type="ECO:0000256" key="5">
    <source>
        <dbReference type="PROSITE-ProRule" id="PRU00325"/>
    </source>
</evidence>
<evidence type="ECO:0000313" key="9">
    <source>
        <dbReference type="EMBL" id="KAF8413901.1"/>
    </source>
</evidence>
<dbReference type="AlphaFoldDB" id="A0A835A3J0"/>
<comment type="similarity">
    <text evidence="1 6">Belongs to the FHY3/FAR1 family.</text>
</comment>
<feature type="region of interest" description="Disordered" evidence="7">
    <location>
        <begin position="488"/>
        <end position="525"/>
    </location>
</feature>
<keyword evidence="10" id="KW-1185">Reference proteome</keyword>
<feature type="compositionally biased region" description="Basic and acidic residues" evidence="7">
    <location>
        <begin position="488"/>
        <end position="500"/>
    </location>
</feature>
<dbReference type="InterPro" id="IPR031052">
    <property type="entry name" value="FHY3/FAR1"/>
</dbReference>
<evidence type="ECO:0000259" key="8">
    <source>
        <dbReference type="PROSITE" id="PS50966"/>
    </source>
</evidence>
<proteinExistence type="inferred from homology"/>
<accession>A0A835A3J0</accession>
<dbReference type="OrthoDB" id="2402896at2759"/>
<feature type="domain" description="SWIM-type" evidence="8">
    <location>
        <begin position="341"/>
        <end position="375"/>
    </location>
</feature>
<dbReference type="InterPro" id="IPR007527">
    <property type="entry name" value="Znf_SWIM"/>
</dbReference>
<keyword evidence="2 6" id="KW-0479">Metal-binding</keyword>
<dbReference type="GO" id="GO:0005634">
    <property type="term" value="C:nucleus"/>
    <property type="evidence" value="ECO:0007669"/>
    <property type="project" value="UniProtKB-SubCell"/>
</dbReference>
<dbReference type="PANTHER" id="PTHR31669:SF251">
    <property type="entry name" value="PROTEIN FAR1-RELATED SEQUENCE"/>
    <property type="match status" value="1"/>
</dbReference>
<evidence type="ECO:0000313" key="10">
    <source>
        <dbReference type="Proteomes" id="UP000655225"/>
    </source>
</evidence>
<comment type="function">
    <text evidence="6">Putative transcription activator involved in regulating light control of development.</text>
</comment>
<keyword evidence="3 5" id="KW-0863">Zinc-finger</keyword>
<evidence type="ECO:0000256" key="1">
    <source>
        <dbReference type="ARBA" id="ARBA00005889"/>
    </source>
</evidence>
<evidence type="ECO:0000256" key="3">
    <source>
        <dbReference type="ARBA" id="ARBA00022771"/>
    </source>
</evidence>
<dbReference type="Proteomes" id="UP000655225">
    <property type="component" value="Unassembled WGS sequence"/>
</dbReference>
<dbReference type="GO" id="GO:0006355">
    <property type="term" value="P:regulation of DNA-templated transcription"/>
    <property type="evidence" value="ECO:0007669"/>
    <property type="project" value="UniProtKB-UniRule"/>
</dbReference>
<name>A0A835A3J0_TETSI</name>
<feature type="compositionally biased region" description="Polar residues" evidence="7">
    <location>
        <begin position="516"/>
        <end position="525"/>
    </location>
</feature>
<evidence type="ECO:0000256" key="4">
    <source>
        <dbReference type="ARBA" id="ARBA00022833"/>
    </source>
</evidence>
<dbReference type="InterPro" id="IPR004330">
    <property type="entry name" value="FAR1_DNA_bnd_dom"/>
</dbReference>
<organism evidence="9 10">
    <name type="scientific">Tetracentron sinense</name>
    <name type="common">Spur-leaf</name>
    <dbReference type="NCBI Taxonomy" id="13715"/>
    <lineage>
        <taxon>Eukaryota</taxon>
        <taxon>Viridiplantae</taxon>
        <taxon>Streptophyta</taxon>
        <taxon>Embryophyta</taxon>
        <taxon>Tracheophyta</taxon>
        <taxon>Spermatophyta</taxon>
        <taxon>Magnoliopsida</taxon>
        <taxon>Trochodendrales</taxon>
        <taxon>Trochodendraceae</taxon>
        <taxon>Tetracentron</taxon>
    </lineage>
</organism>
<keyword evidence="4 6" id="KW-0862">Zinc</keyword>
<gene>
    <name evidence="9" type="ORF">HHK36_001897</name>
</gene>
<evidence type="ECO:0000256" key="7">
    <source>
        <dbReference type="SAM" id="MobiDB-lite"/>
    </source>
</evidence>
<dbReference type="PANTHER" id="PTHR31669">
    <property type="entry name" value="PROTEIN FAR1-RELATED SEQUENCE 10-RELATED"/>
    <property type="match status" value="1"/>
</dbReference>
<dbReference type="Pfam" id="PF04434">
    <property type="entry name" value="SWIM"/>
    <property type="match status" value="1"/>
</dbReference>
<dbReference type="SMART" id="SM00575">
    <property type="entry name" value="ZnF_PMZ"/>
    <property type="match status" value="1"/>
</dbReference>